<keyword evidence="7" id="KW-0436">Ligase</keyword>
<feature type="active site" description="Glycyl thioester intermediate" evidence="3">
    <location>
        <position position="128"/>
    </location>
</feature>
<gene>
    <name evidence="7" type="primary">eff</name>
</gene>
<feature type="region of interest" description="Disordered" evidence="5">
    <location>
        <begin position="1"/>
        <end position="44"/>
    </location>
</feature>
<dbReference type="PROSITE" id="PS00183">
    <property type="entry name" value="UBC_1"/>
    <property type="match status" value="1"/>
</dbReference>
<evidence type="ECO:0000256" key="2">
    <source>
        <dbReference type="ARBA" id="ARBA00022786"/>
    </source>
</evidence>
<dbReference type="FunFam" id="3.10.110.10:FF:000002">
    <property type="entry name" value="Ubiquitin-conjugating enzyme E2 D3"/>
    <property type="match status" value="1"/>
</dbReference>
<proteinExistence type="evidence at transcript level"/>
<evidence type="ECO:0000313" key="7">
    <source>
        <dbReference type="EMBL" id="CCQ18662.1"/>
    </source>
</evidence>
<dbReference type="CDD" id="cd23793">
    <property type="entry name" value="UBCc_UBE2E"/>
    <property type="match status" value="1"/>
</dbReference>
<dbReference type="PANTHER" id="PTHR24068">
    <property type="entry name" value="UBIQUITIN-CONJUGATING ENZYME E2"/>
    <property type="match status" value="1"/>
</dbReference>
<reference evidence="7" key="1">
    <citation type="journal article" date="2013" name="Mol. Phylogenet. Evol.">
        <title>Distribution and evolutionary dynamics of Stowaway Miniature Inverted repeat Transposable Elements (MITEs) in grasses.</title>
        <authorList>
            <person name="Minaya M."/>
            <person name="Pimentel M."/>
            <person name="Mason-Gamer R."/>
            <person name="Catalan P."/>
        </authorList>
    </citation>
    <scope>NUCLEOTIDE SEQUENCE</scope>
</reference>
<evidence type="ECO:0000259" key="6">
    <source>
        <dbReference type="PROSITE" id="PS50127"/>
    </source>
</evidence>
<comment type="similarity">
    <text evidence="4">Belongs to the ubiquitin-conjugating enzyme family.</text>
</comment>
<keyword evidence="4" id="KW-0067">ATP-binding</keyword>
<evidence type="ECO:0000256" key="4">
    <source>
        <dbReference type="RuleBase" id="RU362109"/>
    </source>
</evidence>
<dbReference type="Pfam" id="PF00179">
    <property type="entry name" value="UQ_con"/>
    <property type="match status" value="1"/>
</dbReference>
<evidence type="ECO:0000256" key="5">
    <source>
        <dbReference type="SAM" id="MobiDB-lite"/>
    </source>
</evidence>
<dbReference type="SUPFAM" id="SSF54495">
    <property type="entry name" value="UBC-like"/>
    <property type="match status" value="1"/>
</dbReference>
<dbReference type="AlphaFoldDB" id="M1XMS7"/>
<feature type="compositionally biased region" description="Low complexity" evidence="5">
    <location>
        <begin position="1"/>
        <end position="37"/>
    </location>
</feature>
<protein>
    <submittedName>
        <fullName evidence="7">Ubiquitin-protein ligase</fullName>
    </submittedName>
</protein>
<dbReference type="InterPro" id="IPR000608">
    <property type="entry name" value="UBC"/>
</dbReference>
<dbReference type="EMBL" id="HF570345">
    <property type="protein sequence ID" value="CCQ18662.1"/>
    <property type="molecule type" value="mRNA"/>
</dbReference>
<feature type="domain" description="UBC core" evidence="6">
    <location>
        <begin position="44"/>
        <end position="190"/>
    </location>
</feature>
<dbReference type="SMART" id="SM00212">
    <property type="entry name" value="UBCc"/>
    <property type="match status" value="1"/>
</dbReference>
<keyword evidence="1" id="KW-0808">Transferase</keyword>
<keyword evidence="2 4" id="KW-0833">Ubl conjugation pathway</keyword>
<dbReference type="InterPro" id="IPR016135">
    <property type="entry name" value="UBQ-conjugating_enzyme/RWD"/>
</dbReference>
<dbReference type="Gene3D" id="3.10.110.10">
    <property type="entry name" value="Ubiquitin Conjugating Enzyme"/>
    <property type="match status" value="1"/>
</dbReference>
<dbReference type="GO" id="GO:0016874">
    <property type="term" value="F:ligase activity"/>
    <property type="evidence" value="ECO:0007669"/>
    <property type="project" value="UniProtKB-KW"/>
</dbReference>
<name>M1XMS7_9METZ</name>
<dbReference type="InterPro" id="IPR023313">
    <property type="entry name" value="UBQ-conjugating_AS"/>
</dbReference>
<evidence type="ECO:0000256" key="3">
    <source>
        <dbReference type="PROSITE-ProRule" id="PRU10133"/>
    </source>
</evidence>
<dbReference type="GO" id="GO:0016740">
    <property type="term" value="F:transferase activity"/>
    <property type="evidence" value="ECO:0007669"/>
    <property type="project" value="UniProtKB-KW"/>
</dbReference>
<accession>M1XMS7</accession>
<keyword evidence="4" id="KW-0547">Nucleotide-binding</keyword>
<dbReference type="GO" id="GO:0005524">
    <property type="term" value="F:ATP binding"/>
    <property type="evidence" value="ECO:0007669"/>
    <property type="project" value="UniProtKB-UniRule"/>
</dbReference>
<dbReference type="PROSITE" id="PS50127">
    <property type="entry name" value="UBC_2"/>
    <property type="match status" value="1"/>
</dbReference>
<evidence type="ECO:0000256" key="1">
    <source>
        <dbReference type="ARBA" id="ARBA00022679"/>
    </source>
</evidence>
<sequence length="190" mass="20529">MSASGGVASSSGSSAAATAATARSSSGGSASTGRSSRPSPVNSTLQRRLQKELAEILSDPPPNCSASLVGDKLTDWIATIMGPSDSVYDSGVFFLKIHFPTNYPFEPPKVVFKTRIYHCNINSQGEICLDVLKDTWSPAMTIRTVLLSVCSLLTDCNPDDPLVAGIARQYLQDRSEHDRMAKDWTRRFAR</sequence>
<organism evidence="7">
    <name type="scientific">Sycon ciliatum</name>
    <dbReference type="NCBI Taxonomy" id="27933"/>
    <lineage>
        <taxon>Eukaryota</taxon>
        <taxon>Metazoa</taxon>
        <taxon>Porifera</taxon>
        <taxon>Calcarea</taxon>
        <taxon>Calcaronea</taxon>
        <taxon>Leucosolenida</taxon>
        <taxon>Sycettidae</taxon>
        <taxon>Sycon</taxon>
    </lineage>
</organism>